<gene>
    <name evidence="1" type="ORF">Patl1_15802</name>
</gene>
<name>A0ACC1B5T0_9ROSI</name>
<evidence type="ECO:0000313" key="2">
    <source>
        <dbReference type="Proteomes" id="UP001164250"/>
    </source>
</evidence>
<evidence type="ECO:0000313" key="1">
    <source>
        <dbReference type="EMBL" id="KAJ0094178.1"/>
    </source>
</evidence>
<reference evidence="2" key="1">
    <citation type="journal article" date="2023" name="G3 (Bethesda)">
        <title>Genome assembly and association tests identify interacting loci associated with vigor, precocity, and sex in interspecific pistachio rootstocks.</title>
        <authorList>
            <person name="Palmer W."/>
            <person name="Jacygrad E."/>
            <person name="Sagayaradj S."/>
            <person name="Cavanaugh K."/>
            <person name="Han R."/>
            <person name="Bertier L."/>
            <person name="Beede B."/>
            <person name="Kafkas S."/>
            <person name="Golino D."/>
            <person name="Preece J."/>
            <person name="Michelmore R."/>
        </authorList>
    </citation>
    <scope>NUCLEOTIDE SEQUENCE [LARGE SCALE GENOMIC DNA]</scope>
</reference>
<sequence>MASPTWLPQEVQPSSGGPSGGSSTAMASPCFAFGGTAIGSMHEPAQVKFANAPAYAVPSLTFSYNTGGSQEST</sequence>
<organism evidence="1 2">
    <name type="scientific">Pistacia atlantica</name>
    <dbReference type="NCBI Taxonomy" id="434234"/>
    <lineage>
        <taxon>Eukaryota</taxon>
        <taxon>Viridiplantae</taxon>
        <taxon>Streptophyta</taxon>
        <taxon>Embryophyta</taxon>
        <taxon>Tracheophyta</taxon>
        <taxon>Spermatophyta</taxon>
        <taxon>Magnoliopsida</taxon>
        <taxon>eudicotyledons</taxon>
        <taxon>Gunneridae</taxon>
        <taxon>Pentapetalae</taxon>
        <taxon>rosids</taxon>
        <taxon>malvids</taxon>
        <taxon>Sapindales</taxon>
        <taxon>Anacardiaceae</taxon>
        <taxon>Pistacia</taxon>
    </lineage>
</organism>
<keyword evidence="2" id="KW-1185">Reference proteome</keyword>
<proteinExistence type="predicted"/>
<accession>A0ACC1B5T0</accession>
<comment type="caution">
    <text evidence="1">The sequence shown here is derived from an EMBL/GenBank/DDBJ whole genome shotgun (WGS) entry which is preliminary data.</text>
</comment>
<protein>
    <submittedName>
        <fullName evidence="1">Uncharacterized protein</fullName>
    </submittedName>
</protein>
<dbReference type="EMBL" id="CM047902">
    <property type="protein sequence ID" value="KAJ0094178.1"/>
    <property type="molecule type" value="Genomic_DNA"/>
</dbReference>
<dbReference type="Proteomes" id="UP001164250">
    <property type="component" value="Chromosome 6"/>
</dbReference>